<keyword evidence="2" id="KW-1185">Reference proteome</keyword>
<accession>A0A2N5VA17</accession>
<evidence type="ECO:0000313" key="1">
    <source>
        <dbReference type="EMBL" id="PLW46858.1"/>
    </source>
</evidence>
<reference evidence="1 2" key="1">
    <citation type="submission" date="2017-11" db="EMBL/GenBank/DDBJ databases">
        <title>De novo assembly and phasing of dikaryotic genomes from two isolates of Puccinia coronata f. sp. avenae, the causal agent of oat crown rust.</title>
        <authorList>
            <person name="Miller M.E."/>
            <person name="Zhang Y."/>
            <person name="Omidvar V."/>
            <person name="Sperschneider J."/>
            <person name="Schwessinger B."/>
            <person name="Raley C."/>
            <person name="Palmer J.M."/>
            <person name="Garnica D."/>
            <person name="Upadhyaya N."/>
            <person name="Rathjen J."/>
            <person name="Taylor J.M."/>
            <person name="Park R.F."/>
            <person name="Dodds P.N."/>
            <person name="Hirsch C.D."/>
            <person name="Kianian S.F."/>
            <person name="Figueroa M."/>
        </authorList>
    </citation>
    <scope>NUCLEOTIDE SEQUENCE [LARGE SCALE GENOMIC DNA]</scope>
    <source>
        <strain evidence="1">12NC29</strain>
    </source>
</reference>
<dbReference type="Proteomes" id="UP000235388">
    <property type="component" value="Unassembled WGS sequence"/>
</dbReference>
<dbReference type="AlphaFoldDB" id="A0A2N5VA17"/>
<name>A0A2N5VA17_9BASI</name>
<organism evidence="1 2">
    <name type="scientific">Puccinia coronata f. sp. avenae</name>
    <dbReference type="NCBI Taxonomy" id="200324"/>
    <lineage>
        <taxon>Eukaryota</taxon>
        <taxon>Fungi</taxon>
        <taxon>Dikarya</taxon>
        <taxon>Basidiomycota</taxon>
        <taxon>Pucciniomycotina</taxon>
        <taxon>Pucciniomycetes</taxon>
        <taxon>Pucciniales</taxon>
        <taxon>Pucciniaceae</taxon>
        <taxon>Puccinia</taxon>
    </lineage>
</organism>
<protein>
    <submittedName>
        <fullName evidence="1">Uncharacterized protein</fullName>
    </submittedName>
</protein>
<dbReference type="EMBL" id="PGCJ01000115">
    <property type="protein sequence ID" value="PLW46858.1"/>
    <property type="molecule type" value="Genomic_DNA"/>
</dbReference>
<evidence type="ECO:0000313" key="2">
    <source>
        <dbReference type="Proteomes" id="UP000235388"/>
    </source>
</evidence>
<proteinExistence type="predicted"/>
<dbReference type="OrthoDB" id="2503913at2759"/>
<comment type="caution">
    <text evidence="1">The sequence shown here is derived from an EMBL/GenBank/DDBJ whole genome shotgun (WGS) entry which is preliminary data.</text>
</comment>
<sequence>MNNIKVLLKPHLDPPSRVDSCSRNIDFADWLLPLPSQPPTRKCLLYLHLISLLVKPHLVTLLLILPKAADPTTQLLHPDYFPSQLLPHAKFTSSDKDRCDLEFRSKGFTRITFEWRKPSWTDSSWNSSTADILCNNYGIWILNQKKSSTFSFLDAKAELHEWVVRMNSELIATRTQIREGQDVVDHDFEANKGRHILYRQKVADSRFKTASTVFPNHPKLLAMLKDPDTVSNYEESEDITALPTRIVPSWRSPILTAIMRALDLASFQLAPTGTKRSMVKWLARGDERRATKNEVLYETIPLDELSNLLH</sequence>
<gene>
    <name evidence="1" type="ORF">PCANC_06554</name>
</gene>